<feature type="transmembrane region" description="Helical" evidence="1">
    <location>
        <begin position="16"/>
        <end position="33"/>
    </location>
</feature>
<evidence type="ECO:0000313" key="2">
    <source>
        <dbReference type="EMBL" id="RHW46321.1"/>
    </source>
</evidence>
<keyword evidence="1" id="KW-0472">Membrane</keyword>
<evidence type="ECO:0000256" key="1">
    <source>
        <dbReference type="SAM" id="Phobius"/>
    </source>
</evidence>
<reference evidence="2 3" key="1">
    <citation type="submission" date="2018-07" db="EMBL/GenBank/DDBJ databases">
        <title>Genome sequences of six Lactobacillus spp. isolated from bumble bee guts.</title>
        <authorList>
            <person name="Motta E.V.S."/>
            <person name="Moran N.A."/>
        </authorList>
    </citation>
    <scope>NUCLEOTIDE SEQUENCE [LARGE SCALE GENOMIC DNA]</scope>
    <source>
        <strain evidence="2 3">LV-8.1</strain>
    </source>
</reference>
<name>A0A3R6ZUZ7_9LACO</name>
<proteinExistence type="predicted"/>
<sequence>MIGGFFGGLYAGFKGLKAYVFMTPGLITLPMWINPSYPNNFYNLWTAIISMVIASIISFFITLFLGFDDIPNKRNKV</sequence>
<keyword evidence="1" id="KW-0812">Transmembrane</keyword>
<evidence type="ECO:0008006" key="4">
    <source>
        <dbReference type="Google" id="ProtNLM"/>
    </source>
</evidence>
<dbReference type="RefSeq" id="WP_118910799.1">
    <property type="nucleotide sequence ID" value="NZ_QOCS01000013.1"/>
</dbReference>
<feature type="transmembrane region" description="Helical" evidence="1">
    <location>
        <begin position="45"/>
        <end position="67"/>
    </location>
</feature>
<dbReference type="EMBL" id="QOCS01000013">
    <property type="protein sequence ID" value="RHW46321.1"/>
    <property type="molecule type" value="Genomic_DNA"/>
</dbReference>
<comment type="caution">
    <text evidence="2">The sequence shown here is derived from an EMBL/GenBank/DDBJ whole genome shotgun (WGS) entry which is preliminary data.</text>
</comment>
<dbReference type="AlphaFoldDB" id="A0A3R6ZUZ7"/>
<keyword evidence="1" id="KW-1133">Transmembrane helix</keyword>
<dbReference type="Proteomes" id="UP000284822">
    <property type="component" value="Unassembled WGS sequence"/>
</dbReference>
<organism evidence="2 3">
    <name type="scientific">Bombilactobacillus bombi</name>
    <dbReference type="NCBI Taxonomy" id="1303590"/>
    <lineage>
        <taxon>Bacteria</taxon>
        <taxon>Bacillati</taxon>
        <taxon>Bacillota</taxon>
        <taxon>Bacilli</taxon>
        <taxon>Lactobacillales</taxon>
        <taxon>Lactobacillaceae</taxon>
        <taxon>Bombilactobacillus</taxon>
    </lineage>
</organism>
<accession>A0A3R6ZUZ7</accession>
<evidence type="ECO:0000313" key="3">
    <source>
        <dbReference type="Proteomes" id="UP000284822"/>
    </source>
</evidence>
<protein>
    <recommendedName>
        <fullName evidence="4">PTS EIIC type-1 domain-containing protein</fullName>
    </recommendedName>
</protein>
<gene>
    <name evidence="2" type="ORF">DS832_06060</name>
</gene>